<protein>
    <submittedName>
        <fullName evidence="2">Uncharacterized protein</fullName>
    </submittedName>
</protein>
<organism evidence="2 3">
    <name type="scientific">Synaphobranchus kaupii</name>
    <name type="common">Kaup's arrowtooth eel</name>
    <dbReference type="NCBI Taxonomy" id="118154"/>
    <lineage>
        <taxon>Eukaryota</taxon>
        <taxon>Metazoa</taxon>
        <taxon>Chordata</taxon>
        <taxon>Craniata</taxon>
        <taxon>Vertebrata</taxon>
        <taxon>Euteleostomi</taxon>
        <taxon>Actinopterygii</taxon>
        <taxon>Neopterygii</taxon>
        <taxon>Teleostei</taxon>
        <taxon>Anguilliformes</taxon>
        <taxon>Synaphobranchidae</taxon>
        <taxon>Synaphobranchus</taxon>
    </lineage>
</organism>
<evidence type="ECO:0000313" key="3">
    <source>
        <dbReference type="Proteomes" id="UP001152622"/>
    </source>
</evidence>
<evidence type="ECO:0000256" key="1">
    <source>
        <dbReference type="SAM" id="MobiDB-lite"/>
    </source>
</evidence>
<feature type="compositionally biased region" description="Basic and acidic residues" evidence="1">
    <location>
        <begin position="1"/>
        <end position="19"/>
    </location>
</feature>
<proteinExistence type="predicted"/>
<dbReference type="EMBL" id="JAINUF010000006">
    <property type="protein sequence ID" value="KAJ8357282.1"/>
    <property type="molecule type" value="Genomic_DNA"/>
</dbReference>
<accession>A0A9Q1FFE6</accession>
<feature type="region of interest" description="Disordered" evidence="1">
    <location>
        <begin position="1"/>
        <end position="28"/>
    </location>
</feature>
<dbReference type="AlphaFoldDB" id="A0A9Q1FFE6"/>
<comment type="caution">
    <text evidence="2">The sequence shown here is derived from an EMBL/GenBank/DDBJ whole genome shotgun (WGS) entry which is preliminary data.</text>
</comment>
<gene>
    <name evidence="2" type="ORF">SKAU_G00200760</name>
</gene>
<evidence type="ECO:0000313" key="2">
    <source>
        <dbReference type="EMBL" id="KAJ8357282.1"/>
    </source>
</evidence>
<sequence>MAQERQKTEWDEIESDRHISRSQAGRSDGDRLRKAACRCCSGRAEAVSACGLSLGQLNALSHVSLGCTPAHDEKLTEYTAASRYRTPFLMMEPEARNFLRSRSLSMVTRKGTGCLAHARSPPGRISDRRRVTRPAVFDFTTQQARKMSNEKLK</sequence>
<reference evidence="2" key="1">
    <citation type="journal article" date="2023" name="Science">
        <title>Genome structures resolve the early diversification of teleost fishes.</title>
        <authorList>
            <person name="Parey E."/>
            <person name="Louis A."/>
            <person name="Montfort J."/>
            <person name="Bouchez O."/>
            <person name="Roques C."/>
            <person name="Iampietro C."/>
            <person name="Lluch J."/>
            <person name="Castinel A."/>
            <person name="Donnadieu C."/>
            <person name="Desvignes T."/>
            <person name="Floi Bucao C."/>
            <person name="Jouanno E."/>
            <person name="Wen M."/>
            <person name="Mejri S."/>
            <person name="Dirks R."/>
            <person name="Jansen H."/>
            <person name="Henkel C."/>
            <person name="Chen W.J."/>
            <person name="Zahm M."/>
            <person name="Cabau C."/>
            <person name="Klopp C."/>
            <person name="Thompson A.W."/>
            <person name="Robinson-Rechavi M."/>
            <person name="Braasch I."/>
            <person name="Lecointre G."/>
            <person name="Bobe J."/>
            <person name="Postlethwait J.H."/>
            <person name="Berthelot C."/>
            <person name="Roest Crollius H."/>
            <person name="Guiguen Y."/>
        </authorList>
    </citation>
    <scope>NUCLEOTIDE SEQUENCE</scope>
    <source>
        <strain evidence="2">WJC10195</strain>
    </source>
</reference>
<keyword evidence="3" id="KW-1185">Reference proteome</keyword>
<name>A0A9Q1FFE6_SYNKA</name>
<dbReference type="Proteomes" id="UP001152622">
    <property type="component" value="Chromosome 6"/>
</dbReference>